<evidence type="ECO:0000313" key="10">
    <source>
        <dbReference type="Proteomes" id="UP000245870"/>
    </source>
</evidence>
<dbReference type="Proteomes" id="UP000245870">
    <property type="component" value="Unassembled WGS sequence"/>
</dbReference>
<evidence type="ECO:0000256" key="2">
    <source>
        <dbReference type="ARBA" id="ARBA00005811"/>
    </source>
</evidence>
<evidence type="ECO:0000256" key="1">
    <source>
        <dbReference type="ARBA" id="ARBA00004162"/>
    </source>
</evidence>
<keyword evidence="6 8" id="KW-0472">Membrane</keyword>
<keyword evidence="4 7" id="KW-0812">Transmembrane</keyword>
<evidence type="ECO:0000256" key="5">
    <source>
        <dbReference type="ARBA" id="ARBA00022989"/>
    </source>
</evidence>
<dbReference type="OrthoDB" id="9801500at2"/>
<keyword evidence="10" id="KW-1185">Reference proteome</keyword>
<sequence length="183" mass="21141">MRFYRRRHSVPELNTTSTADISFMLLIFFLVTTNMGMDKGLSRQLPPADKQERQESFVAKGTMMVLRIDENGKLFVDGRVLPVNKLRMCVEDFIKRMGKRHLIKIDVAPEASYDAYFQLQNELVTAYKNWRNSAAKRTFKKDFDVLLPKQRDVIMAQCPQRIAEQYNGTMANHFADGQEGGEP</sequence>
<dbReference type="PANTHER" id="PTHR30558">
    <property type="entry name" value="EXBD MEMBRANE COMPONENT OF PMF-DRIVEN MACROMOLECULE IMPORT SYSTEM"/>
    <property type="match status" value="1"/>
</dbReference>
<evidence type="ECO:0000313" key="9">
    <source>
        <dbReference type="EMBL" id="PVX51652.1"/>
    </source>
</evidence>
<dbReference type="GO" id="GO:0022857">
    <property type="term" value="F:transmembrane transporter activity"/>
    <property type="evidence" value="ECO:0007669"/>
    <property type="project" value="InterPro"/>
</dbReference>
<dbReference type="PANTHER" id="PTHR30558:SF3">
    <property type="entry name" value="BIOPOLYMER TRANSPORT PROTEIN EXBD-RELATED"/>
    <property type="match status" value="1"/>
</dbReference>
<dbReference type="GO" id="GO:0005886">
    <property type="term" value="C:plasma membrane"/>
    <property type="evidence" value="ECO:0007669"/>
    <property type="project" value="UniProtKB-SubCell"/>
</dbReference>
<accession>A0A2U0U4P0</accession>
<organism evidence="9 10">
    <name type="scientific">Hallella colorans</name>
    <dbReference type="NCBI Taxonomy" id="1703337"/>
    <lineage>
        <taxon>Bacteria</taxon>
        <taxon>Pseudomonadati</taxon>
        <taxon>Bacteroidota</taxon>
        <taxon>Bacteroidia</taxon>
        <taxon>Bacteroidales</taxon>
        <taxon>Prevotellaceae</taxon>
        <taxon>Hallella</taxon>
    </lineage>
</organism>
<evidence type="ECO:0000256" key="6">
    <source>
        <dbReference type="ARBA" id="ARBA00023136"/>
    </source>
</evidence>
<evidence type="ECO:0000256" key="4">
    <source>
        <dbReference type="ARBA" id="ARBA00022692"/>
    </source>
</evidence>
<comment type="subcellular location">
    <subcellularLocation>
        <location evidence="1">Cell membrane</location>
        <topology evidence="1">Single-pass membrane protein</topology>
    </subcellularLocation>
    <subcellularLocation>
        <location evidence="7">Cell membrane</location>
        <topology evidence="7">Single-pass type II membrane protein</topology>
    </subcellularLocation>
</comment>
<dbReference type="AlphaFoldDB" id="A0A2U0U4P0"/>
<feature type="transmembrane region" description="Helical" evidence="8">
    <location>
        <begin position="21"/>
        <end position="37"/>
    </location>
</feature>
<dbReference type="RefSeq" id="WP_116616864.1">
    <property type="nucleotide sequence ID" value="NZ_CAMQYP010000003.1"/>
</dbReference>
<comment type="similarity">
    <text evidence="2 7">Belongs to the ExbD/TolR family.</text>
</comment>
<proteinExistence type="inferred from homology"/>
<keyword evidence="3" id="KW-1003">Cell membrane</keyword>
<keyword evidence="5 8" id="KW-1133">Transmembrane helix</keyword>
<gene>
    <name evidence="9" type="ORF">C7379_1152</name>
</gene>
<keyword evidence="7" id="KW-0813">Transport</keyword>
<protein>
    <submittedName>
        <fullName evidence="9">Biopolymer transport protein ExbD</fullName>
    </submittedName>
</protein>
<dbReference type="GO" id="GO:0015031">
    <property type="term" value="P:protein transport"/>
    <property type="evidence" value="ECO:0007669"/>
    <property type="project" value="UniProtKB-KW"/>
</dbReference>
<dbReference type="Pfam" id="PF02472">
    <property type="entry name" value="ExbD"/>
    <property type="match status" value="1"/>
</dbReference>
<name>A0A2U0U4P0_9BACT</name>
<keyword evidence="7" id="KW-0653">Protein transport</keyword>
<dbReference type="EMBL" id="QENY01000015">
    <property type="protein sequence ID" value="PVX51652.1"/>
    <property type="molecule type" value="Genomic_DNA"/>
</dbReference>
<evidence type="ECO:0000256" key="8">
    <source>
        <dbReference type="SAM" id="Phobius"/>
    </source>
</evidence>
<evidence type="ECO:0000256" key="3">
    <source>
        <dbReference type="ARBA" id="ARBA00022475"/>
    </source>
</evidence>
<reference evidence="9 10" key="1">
    <citation type="submission" date="2018-05" db="EMBL/GenBank/DDBJ databases">
        <title>Genomic Encyclopedia of Type Strains, Phase IV (KMG-IV): sequencing the most valuable type-strain genomes for metagenomic binning, comparative biology and taxonomic classification.</title>
        <authorList>
            <person name="Goeker M."/>
        </authorList>
    </citation>
    <scope>NUCLEOTIDE SEQUENCE [LARGE SCALE GENOMIC DNA]</scope>
    <source>
        <strain evidence="9 10">DSM 100333</strain>
    </source>
</reference>
<evidence type="ECO:0000256" key="7">
    <source>
        <dbReference type="RuleBase" id="RU003879"/>
    </source>
</evidence>
<dbReference type="InterPro" id="IPR003400">
    <property type="entry name" value="ExbD"/>
</dbReference>
<comment type="caution">
    <text evidence="9">The sequence shown here is derived from an EMBL/GenBank/DDBJ whole genome shotgun (WGS) entry which is preliminary data.</text>
</comment>